<sequence>MFLSDFARLSHSVFSTGLCVCATVDRLQSVPGRTVGLSELQLSLVSRFSPKNNS</sequence>
<dbReference type="Proteomes" id="UP000054721">
    <property type="component" value="Unassembled WGS sequence"/>
</dbReference>
<dbReference type="EMBL" id="JYDW01001622">
    <property type="protein sequence ID" value="KRZ46994.1"/>
    <property type="molecule type" value="Genomic_DNA"/>
</dbReference>
<evidence type="ECO:0000313" key="2">
    <source>
        <dbReference type="Proteomes" id="UP000054721"/>
    </source>
</evidence>
<reference evidence="1 2" key="1">
    <citation type="submission" date="2015-05" db="EMBL/GenBank/DDBJ databases">
        <title>Evolution of Trichinella species and genotypes.</title>
        <authorList>
            <person name="Korhonen P.K."/>
            <person name="Edoardo P."/>
            <person name="Giuseppe L.R."/>
            <person name="Gasser R.B."/>
        </authorList>
    </citation>
    <scope>NUCLEOTIDE SEQUENCE [LARGE SCALE GENOMIC DNA]</scope>
    <source>
        <strain evidence="1">ISS10</strain>
    </source>
</reference>
<keyword evidence="2" id="KW-1185">Reference proteome</keyword>
<evidence type="ECO:0000313" key="1">
    <source>
        <dbReference type="EMBL" id="KRZ46994.1"/>
    </source>
</evidence>
<name>A0A0V1KIH7_9BILA</name>
<gene>
    <name evidence="1" type="ORF">T02_4295</name>
</gene>
<comment type="caution">
    <text evidence="1">The sequence shown here is derived from an EMBL/GenBank/DDBJ whole genome shotgun (WGS) entry which is preliminary data.</text>
</comment>
<dbReference type="OrthoDB" id="5920038at2759"/>
<dbReference type="AlphaFoldDB" id="A0A0V1KIH7"/>
<protein>
    <submittedName>
        <fullName evidence="1">Uncharacterized protein</fullName>
    </submittedName>
</protein>
<organism evidence="1 2">
    <name type="scientific">Trichinella nativa</name>
    <dbReference type="NCBI Taxonomy" id="6335"/>
    <lineage>
        <taxon>Eukaryota</taxon>
        <taxon>Metazoa</taxon>
        <taxon>Ecdysozoa</taxon>
        <taxon>Nematoda</taxon>
        <taxon>Enoplea</taxon>
        <taxon>Dorylaimia</taxon>
        <taxon>Trichinellida</taxon>
        <taxon>Trichinellidae</taxon>
        <taxon>Trichinella</taxon>
    </lineage>
</organism>
<accession>A0A0V1KIH7</accession>
<proteinExistence type="predicted"/>